<evidence type="ECO:0000313" key="5">
    <source>
        <dbReference type="Proteomes" id="UP001159100"/>
    </source>
</evidence>
<dbReference type="PIRSF" id="PIRSF015558">
    <property type="entry name" value="Txn_reg_DeoR_prd"/>
    <property type="match status" value="1"/>
</dbReference>
<feature type="domain" description="WYL" evidence="1">
    <location>
        <begin position="127"/>
        <end position="194"/>
    </location>
</feature>
<dbReference type="InterPro" id="IPR059020">
    <property type="entry name" value="CapW_CTD"/>
</dbReference>
<dbReference type="Pfam" id="PF26107">
    <property type="entry name" value="BrxR_CTD"/>
    <property type="match status" value="1"/>
</dbReference>
<evidence type="ECO:0000259" key="3">
    <source>
        <dbReference type="Pfam" id="PF26109"/>
    </source>
</evidence>
<gene>
    <name evidence="4" type="ORF">POF45_01890</name>
</gene>
<evidence type="ECO:0000313" key="4">
    <source>
        <dbReference type="EMBL" id="MDI2590182.1"/>
    </source>
</evidence>
<evidence type="ECO:0000259" key="1">
    <source>
        <dbReference type="Pfam" id="PF13280"/>
    </source>
</evidence>
<proteinExistence type="predicted"/>
<comment type="caution">
    <text evidence="4">The sequence shown here is derived from an EMBL/GenBank/DDBJ whole genome shotgun (WGS) entry which is preliminary data.</text>
</comment>
<dbReference type="Pfam" id="PF26109">
    <property type="entry name" value="WHD_BrxR"/>
    <property type="match status" value="1"/>
</dbReference>
<feature type="domain" description="DNA-binding transcriptional repressor CapW winged helix-turn-helix" evidence="3">
    <location>
        <begin position="13"/>
        <end position="96"/>
    </location>
</feature>
<sequence length="291" mass="33678">MKRGKSIESVRWDLALRYRLIETVAWWEGRLTTNHLIQSFGISRQQASKDINTYIDEHAPKNLEYDKHLKGYVPSKHFKPLFIENSATAYLHLLSQNHERAPHIEGLALAYAHIDVLDVPDRSIRPEVLRPLLKACREGQRLECEYASFRSPEGETRLIAPHTLIHTGMRWHVRAYCEKNADYRDFVLSRFRGVPELMDDYTEHSRTLDPGWTTPATVIIEPDSRLKPGQRAIIEADYGMEDGKLIIQTRGAMVQYVLHRYQIDATKVHAKPMAQQIVVANLDELGPWLYQ</sequence>
<accession>A0ABT6QH18</accession>
<dbReference type="InterPro" id="IPR026881">
    <property type="entry name" value="WYL_dom"/>
</dbReference>
<dbReference type="Pfam" id="PF13280">
    <property type="entry name" value="WYL"/>
    <property type="match status" value="1"/>
</dbReference>
<reference evidence="4 5" key="1">
    <citation type="submission" date="2023-02" db="EMBL/GenBank/DDBJ databases">
        <title>Pseudomonas chrutzelriedensis sp. nov., a potently antifungal strain isolated from moss.</title>
        <authorList>
            <person name="Schnyder A."/>
            <person name="Kalawong R."/>
            <person name="Eberl L."/>
            <person name="Agnoli K."/>
        </authorList>
    </citation>
    <scope>NUCLEOTIDE SEQUENCE [LARGE SCALE GENOMIC DNA]</scope>
    <source>
        <strain evidence="4 5">681</strain>
    </source>
</reference>
<dbReference type="PANTHER" id="PTHR34580:SF3">
    <property type="entry name" value="PROTEIN PAFB"/>
    <property type="match status" value="1"/>
</dbReference>
<dbReference type="Proteomes" id="UP001159100">
    <property type="component" value="Unassembled WGS sequence"/>
</dbReference>
<dbReference type="InterPro" id="IPR016634">
    <property type="entry name" value="CapW-like"/>
</dbReference>
<dbReference type="PROSITE" id="PS52050">
    <property type="entry name" value="WYL"/>
    <property type="match status" value="1"/>
</dbReference>
<keyword evidence="5" id="KW-1185">Reference proteome</keyword>
<organism evidence="4 5">
    <name type="scientific">Pseudomonas fungipugnans</name>
    <dbReference type="NCBI Taxonomy" id="3024217"/>
    <lineage>
        <taxon>Bacteria</taxon>
        <taxon>Pseudomonadati</taxon>
        <taxon>Pseudomonadota</taxon>
        <taxon>Gammaproteobacteria</taxon>
        <taxon>Pseudomonadales</taxon>
        <taxon>Pseudomonadaceae</taxon>
        <taxon>Pseudomonas</taxon>
    </lineage>
</organism>
<evidence type="ECO:0000259" key="2">
    <source>
        <dbReference type="Pfam" id="PF26107"/>
    </source>
</evidence>
<feature type="domain" description="DNA-binding transcriptional repressor CapW C-terminal dimerisation" evidence="2">
    <location>
        <begin position="217"/>
        <end position="285"/>
    </location>
</feature>
<dbReference type="RefSeq" id="WP_282314897.1">
    <property type="nucleotide sequence ID" value="NZ_JARBWL010000001.1"/>
</dbReference>
<dbReference type="EMBL" id="JARBWL010000001">
    <property type="protein sequence ID" value="MDI2590182.1"/>
    <property type="molecule type" value="Genomic_DNA"/>
</dbReference>
<dbReference type="InterPro" id="IPR051534">
    <property type="entry name" value="CBASS_pafABC_assoc_protein"/>
</dbReference>
<dbReference type="InterPro" id="IPR059019">
    <property type="entry name" value="WHD_CapW"/>
</dbReference>
<name>A0ABT6QH18_9PSED</name>
<dbReference type="PANTHER" id="PTHR34580">
    <property type="match status" value="1"/>
</dbReference>
<protein>
    <submittedName>
        <fullName evidence="4">WYL domain-containing protein</fullName>
    </submittedName>
</protein>